<sequence length="177" mass="21333">MLRQNFFFWQIQVIVSHLIDEVFRRACFINNFFKIPRSYCLVGISSKPSKITIATSQWTNVVRNTESQDFFYLFFIFLQEWIMFSLSAENGIHFLKVNLMRNRTIIKGALFSQKIFTFDFIKEIIRSVEFREKIFDIFVKCFLCSLSIDISSIPIFRLVRKNFNIFFCWKIVFDELF</sequence>
<evidence type="ECO:0000313" key="1">
    <source>
        <dbReference type="EMBL" id="KXT73895.1"/>
    </source>
</evidence>
<reference evidence="1 2" key="1">
    <citation type="submission" date="2016-01" db="EMBL/GenBank/DDBJ databases">
        <title>Highly variable Streptococcus oralis are common among viridans streptococci isolated from primates.</title>
        <authorList>
            <person name="Denapaite D."/>
            <person name="Rieger M."/>
            <person name="Koendgen S."/>
            <person name="Brueckner R."/>
            <person name="Ochigava I."/>
            <person name="Kappeler P."/>
            <person name="Maetz-Rensing K."/>
            <person name="Leendertz F."/>
            <person name="Hakenbeck R."/>
        </authorList>
    </citation>
    <scope>NUCLEOTIDE SEQUENCE [LARGE SCALE GENOMIC DNA]</scope>
    <source>
        <strain evidence="1 2">DD07</strain>
    </source>
</reference>
<protein>
    <submittedName>
        <fullName evidence="1">Uncharacterized protein</fullName>
    </submittedName>
</protein>
<dbReference type="AlphaFoldDB" id="A0A139NCX6"/>
<dbReference type="Proteomes" id="UP000070096">
    <property type="component" value="Unassembled WGS sequence"/>
</dbReference>
<comment type="caution">
    <text evidence="1">The sequence shown here is derived from an EMBL/GenBank/DDBJ whole genome shotgun (WGS) entry which is preliminary data.</text>
</comment>
<dbReference type="EMBL" id="LQRC01000056">
    <property type="protein sequence ID" value="KXT73895.1"/>
    <property type="molecule type" value="Genomic_DNA"/>
</dbReference>
<evidence type="ECO:0000313" key="2">
    <source>
        <dbReference type="Proteomes" id="UP000070096"/>
    </source>
</evidence>
<name>A0A139NCX6_STRGN</name>
<proteinExistence type="predicted"/>
<gene>
    <name evidence="1" type="ORF">SGODD07_00310</name>
</gene>
<organism evidence="1 2">
    <name type="scientific">Streptococcus gordonii</name>
    <dbReference type="NCBI Taxonomy" id="1302"/>
    <lineage>
        <taxon>Bacteria</taxon>
        <taxon>Bacillati</taxon>
        <taxon>Bacillota</taxon>
        <taxon>Bacilli</taxon>
        <taxon>Lactobacillales</taxon>
        <taxon>Streptococcaceae</taxon>
        <taxon>Streptococcus</taxon>
    </lineage>
</organism>
<accession>A0A139NCX6</accession>